<evidence type="ECO:0000256" key="3">
    <source>
        <dbReference type="SAM" id="Coils"/>
    </source>
</evidence>
<keyword evidence="3" id="KW-0175">Coiled coil</keyword>
<dbReference type="Proteomes" id="UP000827284">
    <property type="component" value="Unassembled WGS sequence"/>
</dbReference>
<sequence>MLLGQRFVTPLAVLCITFGGLFLTSTRLWAPSLADEIPLHILDQANGEDNISDKYNYCQANRPNLKSYPSPKVHGSTLVHSQLFIRHGDRTPITVLPLDIDQTWECSNMSAYFFSGTGTPDSDKSPFQYARALARQEISIPPGSPFADKMWKGSCIPGQLTPAGARQHRLLGAALRRLYVEELRLLPLIYMPELIHIRSTDVWRTKQSAENFMAGLYGMDTHKGDPPPVLRINTLPVDIDYLTMNAGACPRLGQLRSALEKNSEVLKNLERDNVEFNKELVDILGLQRPWSGYMDTIMPRVCHGMPLQCSSGKGCITQEIIDRVLENVQTLTAEMYRDAEGVQEVLKLGIGPLVSDIKANLLAVKAGATKVRFHFYSGHDTTITPLLGMLDSADMRWPPYAANLLMELWSSPKKGEYFVRVLYNHAVLETRSNWCDLAWCPLETFVAYLDRFIVEDLTVQCQRQ</sequence>
<evidence type="ECO:0000313" key="4">
    <source>
        <dbReference type="EMBL" id="GJJ68356.1"/>
    </source>
</evidence>
<reference evidence="4" key="1">
    <citation type="submission" date="2021-11" db="EMBL/GenBank/DDBJ databases">
        <authorList>
            <person name="Herlambang A."/>
            <person name="Guo Y."/>
            <person name="Takashima Y."/>
            <person name="Nishizawa T."/>
        </authorList>
    </citation>
    <scope>NUCLEOTIDE SEQUENCE</scope>
    <source>
        <strain evidence="4">E1425</strain>
    </source>
</reference>
<comment type="caution">
    <text evidence="4">The sequence shown here is derived from an EMBL/GenBank/DDBJ whole genome shotgun (WGS) entry which is preliminary data.</text>
</comment>
<proteinExistence type="inferred from homology"/>
<keyword evidence="2" id="KW-0378">Hydrolase</keyword>
<dbReference type="AlphaFoldDB" id="A0A9P3H1F9"/>
<dbReference type="Gene3D" id="3.40.50.1240">
    <property type="entry name" value="Phosphoglycerate mutase-like"/>
    <property type="match status" value="1"/>
</dbReference>
<dbReference type="CDD" id="cd07061">
    <property type="entry name" value="HP_HAP_like"/>
    <property type="match status" value="1"/>
</dbReference>
<dbReference type="OrthoDB" id="10257284at2759"/>
<dbReference type="EMBL" id="BQFW01000001">
    <property type="protein sequence ID" value="GJJ68356.1"/>
    <property type="molecule type" value="Genomic_DNA"/>
</dbReference>
<keyword evidence="5" id="KW-1185">Reference proteome</keyword>
<dbReference type="InterPro" id="IPR050645">
    <property type="entry name" value="Histidine_acid_phosphatase"/>
</dbReference>
<dbReference type="PANTHER" id="PTHR11567:SF110">
    <property type="entry name" value="2-PHOSPHOXYLOSE PHOSPHATASE 1"/>
    <property type="match status" value="1"/>
</dbReference>
<dbReference type="InterPro" id="IPR029033">
    <property type="entry name" value="His_PPase_superfam"/>
</dbReference>
<gene>
    <name evidence="4" type="ORF">EMPS_00702</name>
</gene>
<accession>A0A9P3H1F9</accession>
<dbReference type="Pfam" id="PF00328">
    <property type="entry name" value="His_Phos_2"/>
    <property type="match status" value="1"/>
</dbReference>
<reference evidence="4" key="2">
    <citation type="journal article" date="2022" name="Microbiol. Resour. Announc.">
        <title>Whole-Genome Sequence of Entomortierella parvispora E1425, a Mucoromycotan Fungus Associated with Burkholderiaceae-Related Endosymbiotic Bacteria.</title>
        <authorList>
            <person name="Herlambang A."/>
            <person name="Guo Y."/>
            <person name="Takashima Y."/>
            <person name="Narisawa K."/>
            <person name="Ohta H."/>
            <person name="Nishizawa T."/>
        </authorList>
    </citation>
    <scope>NUCLEOTIDE SEQUENCE</scope>
    <source>
        <strain evidence="4">E1425</strain>
    </source>
</reference>
<evidence type="ECO:0000256" key="1">
    <source>
        <dbReference type="ARBA" id="ARBA00005375"/>
    </source>
</evidence>
<dbReference type="PANTHER" id="PTHR11567">
    <property type="entry name" value="ACID PHOSPHATASE-RELATED"/>
    <property type="match status" value="1"/>
</dbReference>
<comment type="similarity">
    <text evidence="1">Belongs to the histidine acid phosphatase family.</text>
</comment>
<evidence type="ECO:0000256" key="2">
    <source>
        <dbReference type="ARBA" id="ARBA00022801"/>
    </source>
</evidence>
<protein>
    <submittedName>
        <fullName evidence="4">2-phosphoxylose phosphatase</fullName>
    </submittedName>
</protein>
<dbReference type="InterPro" id="IPR000560">
    <property type="entry name" value="His_Pase_clade-2"/>
</dbReference>
<dbReference type="SUPFAM" id="SSF53254">
    <property type="entry name" value="Phosphoglycerate mutase-like"/>
    <property type="match status" value="1"/>
</dbReference>
<organism evidence="4 5">
    <name type="scientific">Entomortierella parvispora</name>
    <dbReference type="NCBI Taxonomy" id="205924"/>
    <lineage>
        <taxon>Eukaryota</taxon>
        <taxon>Fungi</taxon>
        <taxon>Fungi incertae sedis</taxon>
        <taxon>Mucoromycota</taxon>
        <taxon>Mortierellomycotina</taxon>
        <taxon>Mortierellomycetes</taxon>
        <taxon>Mortierellales</taxon>
        <taxon>Mortierellaceae</taxon>
        <taxon>Entomortierella</taxon>
    </lineage>
</organism>
<feature type="coiled-coil region" evidence="3">
    <location>
        <begin position="252"/>
        <end position="279"/>
    </location>
</feature>
<name>A0A9P3H1F9_9FUNG</name>
<evidence type="ECO:0000313" key="5">
    <source>
        <dbReference type="Proteomes" id="UP000827284"/>
    </source>
</evidence>
<dbReference type="GO" id="GO:0016791">
    <property type="term" value="F:phosphatase activity"/>
    <property type="evidence" value="ECO:0007669"/>
    <property type="project" value="TreeGrafter"/>
</dbReference>